<dbReference type="GO" id="GO:0016020">
    <property type="term" value="C:membrane"/>
    <property type="evidence" value="ECO:0007669"/>
    <property type="project" value="TreeGrafter"/>
</dbReference>
<dbReference type="Gene3D" id="1.10.3520.10">
    <property type="entry name" value="Glycolipid transfer protein"/>
    <property type="match status" value="1"/>
</dbReference>
<comment type="caution">
    <text evidence="3">The sequence shown here is derived from an EMBL/GenBank/DDBJ whole genome shotgun (WGS) entry which is preliminary data.</text>
</comment>
<evidence type="ECO:0000256" key="1">
    <source>
        <dbReference type="ARBA" id="ARBA00022448"/>
    </source>
</evidence>
<reference evidence="3 4" key="1">
    <citation type="submission" date="2019-06" db="EMBL/GenBank/DDBJ databases">
        <authorList>
            <person name="Palmer J.M."/>
        </authorList>
    </citation>
    <scope>NUCLEOTIDE SEQUENCE [LARGE SCALE GENOMIC DNA]</scope>
    <source>
        <strain evidence="3 4">TWF703</strain>
    </source>
</reference>
<dbReference type="EMBL" id="WIQZ01000053">
    <property type="protein sequence ID" value="KAF3130634.1"/>
    <property type="molecule type" value="Genomic_DNA"/>
</dbReference>
<feature type="domain" description="Glycolipid transfer protein" evidence="2">
    <location>
        <begin position="25"/>
        <end position="165"/>
    </location>
</feature>
<keyword evidence="1" id="KW-0813">Transport</keyword>
<evidence type="ECO:0000313" key="4">
    <source>
        <dbReference type="Proteomes" id="UP000480548"/>
    </source>
</evidence>
<dbReference type="AlphaFoldDB" id="A0A7C8JNP9"/>
<dbReference type="Pfam" id="PF08718">
    <property type="entry name" value="GLTP"/>
    <property type="match status" value="1"/>
</dbReference>
<dbReference type="SUPFAM" id="SSF110004">
    <property type="entry name" value="Glycolipid transfer protein, GLTP"/>
    <property type="match status" value="1"/>
</dbReference>
<evidence type="ECO:0000313" key="3">
    <source>
        <dbReference type="EMBL" id="KAF3130634.1"/>
    </source>
</evidence>
<organism evidence="3 4">
    <name type="scientific">Orbilia oligospora</name>
    <name type="common">Nematode-trapping fungus</name>
    <name type="synonym">Arthrobotrys oligospora</name>
    <dbReference type="NCBI Taxonomy" id="2813651"/>
    <lineage>
        <taxon>Eukaryota</taxon>
        <taxon>Fungi</taxon>
        <taxon>Dikarya</taxon>
        <taxon>Ascomycota</taxon>
        <taxon>Pezizomycotina</taxon>
        <taxon>Orbiliomycetes</taxon>
        <taxon>Orbiliales</taxon>
        <taxon>Orbiliaceae</taxon>
        <taxon>Orbilia</taxon>
    </lineage>
</organism>
<protein>
    <recommendedName>
        <fullName evidence="2">Glycolipid transfer protein domain-containing protein</fullName>
    </recommendedName>
</protein>
<dbReference type="Proteomes" id="UP000480548">
    <property type="component" value="Unassembled WGS sequence"/>
</dbReference>
<gene>
    <name evidence="3" type="ORF">TWF703_008167</name>
</gene>
<sequence>MSATDKTWFDGLERKFDDVDREPGINTQQFIEASRSLVTLFDLLGSTTFSTVIADMNGNIKKLNDRYTAAPDRSATLQSLVHEEHKELGKKATATEGLMWLFRGFEFTSKALRHNISNPEEELATSFQESYNGTLKQYHNFVVKGIFSVALKATPYRKDFYAKLGADKGKVDDQAAAWLSALEGITAIMQKEYTDNKNFGF</sequence>
<accession>A0A7C8JNP9</accession>
<dbReference type="GO" id="GO:1902387">
    <property type="term" value="F:ceramide 1-phosphate binding"/>
    <property type="evidence" value="ECO:0007669"/>
    <property type="project" value="TreeGrafter"/>
</dbReference>
<dbReference type="GO" id="GO:0005829">
    <property type="term" value="C:cytosol"/>
    <property type="evidence" value="ECO:0007669"/>
    <property type="project" value="TreeGrafter"/>
</dbReference>
<dbReference type="FunFam" id="1.10.3520.10:FF:000001">
    <property type="entry name" value="Pleckstrin domain-containing family A member 8"/>
    <property type="match status" value="1"/>
</dbReference>
<dbReference type="GO" id="GO:1902388">
    <property type="term" value="F:ceramide 1-phosphate transfer activity"/>
    <property type="evidence" value="ECO:0007669"/>
    <property type="project" value="TreeGrafter"/>
</dbReference>
<name>A0A7C8JNP9_ORBOL</name>
<proteinExistence type="predicted"/>
<dbReference type="PANTHER" id="PTHR10219">
    <property type="entry name" value="GLYCOLIPID TRANSFER PROTEIN-RELATED"/>
    <property type="match status" value="1"/>
</dbReference>
<dbReference type="InterPro" id="IPR036497">
    <property type="entry name" value="GLTP_sf"/>
</dbReference>
<dbReference type="InterPro" id="IPR014830">
    <property type="entry name" value="Glycolipid_transfer_prot_dom"/>
</dbReference>
<evidence type="ECO:0000259" key="2">
    <source>
        <dbReference type="Pfam" id="PF08718"/>
    </source>
</evidence>
<dbReference type="PANTHER" id="PTHR10219:SF25">
    <property type="entry name" value="PLECKSTRIN HOMOLOGY DOMAIN-CONTAINING FAMILY A MEMBER 8"/>
    <property type="match status" value="1"/>
</dbReference>